<dbReference type="Gene3D" id="1.20.1250.20">
    <property type="entry name" value="MFS general substrate transporter like domains"/>
    <property type="match status" value="4"/>
</dbReference>
<dbReference type="GO" id="GO:0016020">
    <property type="term" value="C:membrane"/>
    <property type="evidence" value="ECO:0007669"/>
    <property type="project" value="UniProtKB-SubCell"/>
</dbReference>
<dbReference type="InterPro" id="IPR036259">
    <property type="entry name" value="MFS_trans_sf"/>
</dbReference>
<organism evidence="5 6">
    <name type="scientific">Trichuris suis</name>
    <name type="common">pig whipworm</name>
    <dbReference type="NCBI Taxonomy" id="68888"/>
    <lineage>
        <taxon>Eukaryota</taxon>
        <taxon>Metazoa</taxon>
        <taxon>Ecdysozoa</taxon>
        <taxon>Nematoda</taxon>
        <taxon>Enoplea</taxon>
        <taxon>Dorylaimia</taxon>
        <taxon>Trichinellida</taxon>
        <taxon>Trichuridae</taxon>
        <taxon>Trichuris</taxon>
    </lineage>
</organism>
<feature type="transmembrane region" description="Helical" evidence="3">
    <location>
        <begin position="275"/>
        <end position="299"/>
    </location>
</feature>
<feature type="transmembrane region" description="Helical" evidence="3">
    <location>
        <begin position="1245"/>
        <end position="1265"/>
    </location>
</feature>
<feature type="transmembrane region" description="Helical" evidence="3">
    <location>
        <begin position="250"/>
        <end position="269"/>
    </location>
</feature>
<dbReference type="InterPro" id="IPR011701">
    <property type="entry name" value="MFS"/>
</dbReference>
<feature type="region of interest" description="Disordered" evidence="2">
    <location>
        <begin position="155"/>
        <end position="174"/>
    </location>
</feature>
<name>A0A085M665_9BILA</name>
<feature type="compositionally biased region" description="Basic and acidic residues" evidence="2">
    <location>
        <begin position="155"/>
        <end position="171"/>
    </location>
</feature>
<comment type="subcellular location">
    <subcellularLocation>
        <location evidence="1">Membrane</location>
        <topology evidence="1">Multi-pass membrane protein</topology>
    </subcellularLocation>
</comment>
<feature type="transmembrane region" description="Helical" evidence="3">
    <location>
        <begin position="830"/>
        <end position="849"/>
    </location>
</feature>
<dbReference type="CDD" id="cd17352">
    <property type="entry name" value="MFS_MCT_SLC16"/>
    <property type="match status" value="1"/>
</dbReference>
<feature type="transmembrane region" description="Helical" evidence="3">
    <location>
        <begin position="608"/>
        <end position="628"/>
    </location>
</feature>
<dbReference type="InterPro" id="IPR050327">
    <property type="entry name" value="Proton-linked_MCT"/>
</dbReference>
<feature type="transmembrane region" description="Helical" evidence="3">
    <location>
        <begin position="1152"/>
        <end position="1176"/>
    </location>
</feature>
<proteinExistence type="predicted"/>
<evidence type="ECO:0000313" key="5">
    <source>
        <dbReference type="EMBL" id="KFD52711.1"/>
    </source>
</evidence>
<feature type="transmembrane region" description="Helical" evidence="3">
    <location>
        <begin position="640"/>
        <end position="659"/>
    </location>
</feature>
<feature type="transmembrane region" description="Helical" evidence="3">
    <location>
        <begin position="338"/>
        <end position="360"/>
    </location>
</feature>
<dbReference type="EMBL" id="KL363224">
    <property type="protein sequence ID" value="KFD52711.1"/>
    <property type="molecule type" value="Genomic_DNA"/>
</dbReference>
<feature type="domain" description="Major facilitator superfamily (MFS) profile" evidence="4">
    <location>
        <begin position="180"/>
        <end position="751"/>
    </location>
</feature>
<feature type="domain" description="Major facilitator superfamily (MFS) profile" evidence="4">
    <location>
        <begin position="1150"/>
        <end position="1344"/>
    </location>
</feature>
<evidence type="ECO:0000256" key="1">
    <source>
        <dbReference type="ARBA" id="ARBA00004141"/>
    </source>
</evidence>
<dbReference type="PANTHER" id="PTHR11360">
    <property type="entry name" value="MONOCARBOXYLATE TRANSPORTER"/>
    <property type="match status" value="1"/>
</dbReference>
<keyword evidence="6" id="KW-1185">Reference proteome</keyword>
<dbReference type="PROSITE" id="PS50850">
    <property type="entry name" value="MFS"/>
    <property type="match status" value="2"/>
</dbReference>
<feature type="transmembrane region" description="Helical" evidence="3">
    <location>
        <begin position="572"/>
        <end position="596"/>
    </location>
</feature>
<feature type="transmembrane region" description="Helical" evidence="3">
    <location>
        <begin position="1220"/>
        <end position="1239"/>
    </location>
</feature>
<evidence type="ECO:0000256" key="2">
    <source>
        <dbReference type="SAM" id="MobiDB-lite"/>
    </source>
</evidence>
<dbReference type="InterPro" id="IPR020846">
    <property type="entry name" value="MFS_dom"/>
</dbReference>
<gene>
    <name evidence="5" type="ORF">M513_06367</name>
</gene>
<dbReference type="PANTHER" id="PTHR11360:SF286">
    <property type="entry name" value="GH22266P"/>
    <property type="match status" value="1"/>
</dbReference>
<feature type="transmembrane region" description="Helical" evidence="3">
    <location>
        <begin position="886"/>
        <end position="906"/>
    </location>
</feature>
<feature type="transmembrane region" description="Helical" evidence="3">
    <location>
        <begin position="1305"/>
        <end position="1326"/>
    </location>
</feature>
<feature type="transmembrane region" description="Helical" evidence="3">
    <location>
        <begin position="306"/>
        <end position="326"/>
    </location>
</feature>
<keyword evidence="3" id="KW-1133">Transmembrane helix</keyword>
<feature type="transmembrane region" description="Helical" evidence="3">
    <location>
        <begin position="108"/>
        <end position="132"/>
    </location>
</feature>
<feature type="transmembrane region" description="Helical" evidence="3">
    <location>
        <begin position="1277"/>
        <end position="1299"/>
    </location>
</feature>
<keyword evidence="3" id="KW-0472">Membrane</keyword>
<evidence type="ECO:0000259" key="4">
    <source>
        <dbReference type="PROSITE" id="PS50850"/>
    </source>
</evidence>
<reference evidence="5 6" key="1">
    <citation type="journal article" date="2014" name="Nat. Genet.">
        <title>Genome and transcriptome of the porcine whipworm Trichuris suis.</title>
        <authorList>
            <person name="Jex A.R."/>
            <person name="Nejsum P."/>
            <person name="Schwarz E.M."/>
            <person name="Hu L."/>
            <person name="Young N.D."/>
            <person name="Hall R.S."/>
            <person name="Korhonen P.K."/>
            <person name="Liao S."/>
            <person name="Thamsborg S."/>
            <person name="Xia J."/>
            <person name="Xu P."/>
            <person name="Wang S."/>
            <person name="Scheerlinck J.P."/>
            <person name="Hofmann A."/>
            <person name="Sternberg P.W."/>
            <person name="Wang J."/>
            <person name="Gasser R.B."/>
        </authorList>
    </citation>
    <scope>NUCLEOTIDE SEQUENCE [LARGE SCALE GENOMIC DNA]</scope>
    <source>
        <strain evidence="5">DCEP-RM93M</strain>
    </source>
</reference>
<dbReference type="Proteomes" id="UP000030764">
    <property type="component" value="Unassembled WGS sequence"/>
</dbReference>
<dbReference type="SUPFAM" id="SSF103473">
    <property type="entry name" value="MFS general substrate transporter"/>
    <property type="match status" value="2"/>
</dbReference>
<sequence length="1344" mass="148129">MPALDQCHVISTELFLLFKWDKVGTVRLDRLFGYYLISLYLHLSFRPAANLRLTLSKLQRLPEAGLLLLRDNFLLTLCLERVINKQRYSVLPKEQTPCEQLPPCLSKIFLHCASLGLFVILLYAIFSIIFLLRFRCEMPVPKTPVPFDERAEKVKFEETDKPDESPIRDSDGPIPPDGGYGWVIVFASFMANTVVDGIAYSFGIMLPELHSYFKGSVQTVAWVGSVLVGVYSLTGPVASGMINKFGARSVCIAGATIGMLGFVSSTWATSLPFLMLTYGVLGGIGLGFIYIPACVYVSYYFEKKRSLATGIAVAGSGFGTFVFAPLTTALLEHYGWKGTLWILSGMVANCGVFGALLWPLRQSKASATSQERRSTLIDIPELSVAEEALLAQENENTALVKPVENTRPNVTAMNHEAVKSTEPTGRRRSHKYSLDNLFYPNRDAKMQHKSLSHLHISRQRSTGLAKQRTHSLHSLYFATANPADLYKPFSRKDIFYPGSVHKLQEITSQSNAYFPSERKLTADHSDVDEFVEQLIAEGQPTKSRRCPCLPRSFSKVLLNMVNYRLLSHPSMLILCVANIVGMLGFYVPFVYLTAYAESLGSTKEQSSLLLSVIGITNTIGRVLFGWISDQRWVTALTINNVSLLFCGALTSLCMVFGTYTLLMTYSVLFGLFIAPYISLTAVILVEEVGLEQLTNAFGLLVLARGVSAMVGSPIGGESGVRQHRSVQIFILSGRSVDLHIRFDSLLNTVISLASGQRNRKGQPTGVKPLTRALNAHCFSVTFGMQVRANGRLGRLRTSRSIQLNRYSVVLIVAESPVASGMINKFGARSVCIAGATIGMLGFVSSTWATSLPFLMLTYGVLGGIGLGFIYIPACVYVSYYFEKKRSLATGIAVAGSGFGTFVFAPLTTALLEHYGWKGTLWILSGMVANCGVFGALLWPLRQSKASATSQERRSTLIDIPELSVAEEALLAQENENTALVKPVENTRPNVTAMNHEAVKSTEPTGRRRSHKYSLDNLFYPNRDAKMQHKSLSHLHISRQRSTGLAKQRTHSLHSLYFATANPADLYKPFSRKDIFYPGSVHKLQEITSQSNAYFPSERKLTADHSDVDEFVEQLIAEGQPTKSRRCPCLPRSFSKVLLNMVNYRLLSHPSMLILCVANIVGMLGFYVPFVYLTAYAESLGSTKEQSSLLLSVIGITNTIGRVLFGWISDQRWVTALTINNVSLLFCGALTSLCMVFGTYTLLMTYSVLFGLFIAPYISLTAVILVEEVGLEQLTNAFGLLVLARGVSAMVGSPIGGAVYDSTGAYKFSFLVAGALIFISGLIHYLIPLYHWLQGKGIVKDSRQE</sequence>
<feature type="transmembrane region" description="Helical" evidence="3">
    <location>
        <begin position="1188"/>
        <end position="1208"/>
    </location>
</feature>
<dbReference type="Pfam" id="PF07690">
    <property type="entry name" value="MFS_1"/>
    <property type="match status" value="3"/>
</dbReference>
<evidence type="ECO:0000256" key="3">
    <source>
        <dbReference type="SAM" id="Phobius"/>
    </source>
</evidence>
<feature type="transmembrane region" description="Helical" evidence="3">
    <location>
        <begin position="220"/>
        <end position="238"/>
    </location>
</feature>
<feature type="transmembrane region" description="Helical" evidence="3">
    <location>
        <begin position="665"/>
        <end position="685"/>
    </location>
</feature>
<feature type="transmembrane region" description="Helical" evidence="3">
    <location>
        <begin position="918"/>
        <end position="940"/>
    </location>
</feature>
<feature type="transmembrane region" description="Helical" evidence="3">
    <location>
        <begin position="180"/>
        <end position="200"/>
    </location>
</feature>
<feature type="transmembrane region" description="Helical" evidence="3">
    <location>
        <begin position="855"/>
        <end position="879"/>
    </location>
</feature>
<accession>A0A085M665</accession>
<keyword evidence="3" id="KW-0812">Transmembrane</keyword>
<protein>
    <recommendedName>
        <fullName evidence="4">Major facilitator superfamily (MFS) profile domain-containing protein</fullName>
    </recommendedName>
</protein>
<evidence type="ECO:0000313" key="6">
    <source>
        <dbReference type="Proteomes" id="UP000030764"/>
    </source>
</evidence>
<dbReference type="GO" id="GO:0008028">
    <property type="term" value="F:monocarboxylic acid transmembrane transporter activity"/>
    <property type="evidence" value="ECO:0007669"/>
    <property type="project" value="TreeGrafter"/>
</dbReference>